<sequence>MAEEKQLDTSVHQSIKLDIPGDEEYFLATFEKGDAEEMQKILSIDAVSDNLIAVPKPVSDAISRYTPFPMPTSGSRTNSKPPPSSSKSPPSPNAPKPSSPTNHPPISLSKSPSKSFATTKNSPAAVPSPATAKTKSN</sequence>
<dbReference type="OrthoDB" id="630895at2759"/>
<reference evidence="2 3" key="1">
    <citation type="submission" date="2020-03" db="EMBL/GenBank/DDBJ databases">
        <title>Draft Genome Sequence of Cudoniella acicularis.</title>
        <authorList>
            <person name="Buettner E."/>
            <person name="Kellner H."/>
        </authorList>
    </citation>
    <scope>NUCLEOTIDE SEQUENCE [LARGE SCALE GENOMIC DNA]</scope>
    <source>
        <strain evidence="2 3">DSM 108380</strain>
    </source>
</reference>
<organism evidence="2 3">
    <name type="scientific">Cudoniella acicularis</name>
    <dbReference type="NCBI Taxonomy" id="354080"/>
    <lineage>
        <taxon>Eukaryota</taxon>
        <taxon>Fungi</taxon>
        <taxon>Dikarya</taxon>
        <taxon>Ascomycota</taxon>
        <taxon>Pezizomycotina</taxon>
        <taxon>Leotiomycetes</taxon>
        <taxon>Helotiales</taxon>
        <taxon>Tricladiaceae</taxon>
        <taxon>Cudoniella</taxon>
    </lineage>
</organism>
<dbReference type="Proteomes" id="UP000566819">
    <property type="component" value="Unassembled WGS sequence"/>
</dbReference>
<proteinExistence type="predicted"/>
<dbReference type="AlphaFoldDB" id="A0A8H4W555"/>
<gene>
    <name evidence="2" type="ORF">G7Y89_g4294</name>
</gene>
<feature type="compositionally biased region" description="Low complexity" evidence="1">
    <location>
        <begin position="104"/>
        <end position="115"/>
    </location>
</feature>
<accession>A0A8H4W555</accession>
<feature type="compositionally biased region" description="Pro residues" evidence="1">
    <location>
        <begin position="80"/>
        <end position="98"/>
    </location>
</feature>
<evidence type="ECO:0000313" key="2">
    <source>
        <dbReference type="EMBL" id="KAF4633821.1"/>
    </source>
</evidence>
<protein>
    <submittedName>
        <fullName evidence="2">Uncharacterized protein</fullName>
    </submittedName>
</protein>
<name>A0A8H4W555_9HELO</name>
<comment type="caution">
    <text evidence="2">The sequence shown here is derived from an EMBL/GenBank/DDBJ whole genome shotgun (WGS) entry which is preliminary data.</text>
</comment>
<dbReference type="EMBL" id="JAAMPI010000229">
    <property type="protein sequence ID" value="KAF4633821.1"/>
    <property type="molecule type" value="Genomic_DNA"/>
</dbReference>
<feature type="region of interest" description="Disordered" evidence="1">
    <location>
        <begin position="61"/>
        <end position="137"/>
    </location>
</feature>
<evidence type="ECO:0000313" key="3">
    <source>
        <dbReference type="Proteomes" id="UP000566819"/>
    </source>
</evidence>
<evidence type="ECO:0000256" key="1">
    <source>
        <dbReference type="SAM" id="MobiDB-lite"/>
    </source>
</evidence>
<keyword evidence="3" id="KW-1185">Reference proteome</keyword>